<feature type="chain" id="PRO_5017331961" description="VWFD domain-containing protein" evidence="4">
    <location>
        <begin position="24"/>
        <end position="618"/>
    </location>
</feature>
<sequence>MTSRRRVLAVCLFFVSVIGTGESMGATPSKKYTCKTFGSGVFQNFNGSAYYMRSSCRYYLTHFTHDNFECSIIVQRDKDSLLMSRVEIIINGLITVLEAKSITVKSESVSLPYDQTYLKIFDYGVYKRLTSSLIPLTVTWNNVTGGIETLWVEIEQELKPDTTGLCSNNGSQVEKLRVSPGDFCETPDVSPDYNEVLECGTFISPAIGCLGNKKKIYQNICPKNNHKASKEVKCSFFNEIAKSLCRKDDNFWTWWIESKLCEEPTCPGELKFNETGSPFAPSCSNPNPSSSETVQTCVCTDGKVRNDRVNASQCVRSSDCPCVFAGKIYQPGTSRNTRCQSCSCNGGNWVCSANICPPKCTVEGQFVETFDGKPYTLPRKCRYVVSKGSNWTIKADFSASEIEVTKVVIELFEETYTFEDNKVKLKEKEITEFHKSDQALVFWQSSMFVLVQTSFDMKIQVQMSPIMQLYITLPGNNIETLSGLCGNGNNDTTDDFTSSNNIRESSSGPFALSWAYGLTGGSQCTTEDIPTVCVNSAAEIFAADRCAALINNKVFAECHSYISPEAYQADCIKTTCTCGSNKEDCVCTALGNYAKACTGLGIKLGDWRSSTNCSRFTF</sequence>
<dbReference type="PANTHER" id="PTHR11339:SF408">
    <property type="entry name" value="MUCIN-5B"/>
    <property type="match status" value="1"/>
</dbReference>
<dbReference type="SMART" id="SM00215">
    <property type="entry name" value="VWC_out"/>
    <property type="match status" value="1"/>
</dbReference>
<dbReference type="SMART" id="SM00216">
    <property type="entry name" value="VWD"/>
    <property type="match status" value="2"/>
</dbReference>
<dbReference type="InterPro" id="IPR001846">
    <property type="entry name" value="VWF_type-D"/>
</dbReference>
<dbReference type="InterPro" id="IPR036084">
    <property type="entry name" value="Ser_inhib-like_sf"/>
</dbReference>
<dbReference type="SUPFAM" id="SSF57603">
    <property type="entry name" value="FnI-like domain"/>
    <property type="match status" value="1"/>
</dbReference>
<dbReference type="InterPro" id="IPR014853">
    <property type="entry name" value="VWF/SSPO/ZAN-like_Cys-rich_dom"/>
</dbReference>
<reference evidence="6" key="2">
    <citation type="submission" date="2025-08" db="UniProtKB">
        <authorList>
            <consortium name="Ensembl"/>
        </authorList>
    </citation>
    <scope>IDENTIFICATION</scope>
    <source>
        <strain evidence="6">Hd-rR</strain>
    </source>
</reference>
<dbReference type="SMART" id="SM00832">
    <property type="entry name" value="C8"/>
    <property type="match status" value="1"/>
</dbReference>
<dbReference type="GO" id="GO:0031012">
    <property type="term" value="C:extracellular matrix"/>
    <property type="evidence" value="ECO:0000318"/>
    <property type="project" value="GO_Central"/>
</dbReference>
<feature type="domain" description="VWFD" evidence="5">
    <location>
        <begin position="358"/>
        <end position="525"/>
    </location>
</feature>
<keyword evidence="3" id="KW-0325">Glycoprotein</keyword>
<evidence type="ECO:0000256" key="4">
    <source>
        <dbReference type="SAM" id="SignalP"/>
    </source>
</evidence>
<dbReference type="STRING" id="8090.ENSORLP00000043629"/>
<dbReference type="SUPFAM" id="SSF57567">
    <property type="entry name" value="Serine protease inhibitors"/>
    <property type="match status" value="1"/>
</dbReference>
<keyword evidence="2" id="KW-1015">Disulfide bond</keyword>
<dbReference type="GeneTree" id="ENSGT00940000165245"/>
<name>A0A3B3IIH4_ORYLA</name>
<dbReference type="Pfam" id="PF00094">
    <property type="entry name" value="VWD"/>
    <property type="match status" value="2"/>
</dbReference>
<feature type="signal peptide" evidence="4">
    <location>
        <begin position="1"/>
        <end position="23"/>
    </location>
</feature>
<dbReference type="Pfam" id="PF08742">
    <property type="entry name" value="C8"/>
    <property type="match status" value="1"/>
</dbReference>
<organism evidence="6 7">
    <name type="scientific">Oryzias latipes</name>
    <name type="common">Japanese rice fish</name>
    <name type="synonym">Japanese killifish</name>
    <dbReference type="NCBI Taxonomy" id="8090"/>
    <lineage>
        <taxon>Eukaryota</taxon>
        <taxon>Metazoa</taxon>
        <taxon>Chordata</taxon>
        <taxon>Craniata</taxon>
        <taxon>Vertebrata</taxon>
        <taxon>Euteleostomi</taxon>
        <taxon>Actinopterygii</taxon>
        <taxon>Neopterygii</taxon>
        <taxon>Teleostei</taxon>
        <taxon>Neoteleostei</taxon>
        <taxon>Acanthomorphata</taxon>
        <taxon>Ovalentaria</taxon>
        <taxon>Atherinomorphae</taxon>
        <taxon>Beloniformes</taxon>
        <taxon>Adrianichthyidae</taxon>
        <taxon>Oryziinae</taxon>
        <taxon>Oryzias</taxon>
    </lineage>
</organism>
<keyword evidence="4" id="KW-0732">Signal</keyword>
<evidence type="ECO:0000259" key="5">
    <source>
        <dbReference type="PROSITE" id="PS51233"/>
    </source>
</evidence>
<dbReference type="AlphaFoldDB" id="A0A3B3IIH4"/>
<dbReference type="PROSITE" id="PS51233">
    <property type="entry name" value="VWFD"/>
    <property type="match status" value="2"/>
</dbReference>
<keyword evidence="7" id="KW-1185">Reference proteome</keyword>
<dbReference type="Bgee" id="ENSORLG00000018665">
    <property type="expression patterns" value="Expressed in adult organism and 2 other cell types or tissues"/>
</dbReference>
<dbReference type="GO" id="GO:0005201">
    <property type="term" value="F:extracellular matrix structural constituent"/>
    <property type="evidence" value="ECO:0000318"/>
    <property type="project" value="GO_Central"/>
</dbReference>
<evidence type="ECO:0000256" key="1">
    <source>
        <dbReference type="ARBA" id="ARBA00022737"/>
    </source>
</evidence>
<reference evidence="6" key="3">
    <citation type="submission" date="2025-09" db="UniProtKB">
        <authorList>
            <consortium name="Ensembl"/>
        </authorList>
    </citation>
    <scope>IDENTIFICATION</scope>
    <source>
        <strain evidence="6">Hd-rR</strain>
    </source>
</reference>
<feature type="domain" description="VWFD" evidence="5">
    <location>
        <begin position="32"/>
        <end position="205"/>
    </location>
</feature>
<dbReference type="InParanoid" id="A0A3B3IIH4"/>
<dbReference type="InterPro" id="IPR001007">
    <property type="entry name" value="VWF_dom"/>
</dbReference>
<dbReference type="Proteomes" id="UP000001038">
    <property type="component" value="Chromosome 23"/>
</dbReference>
<evidence type="ECO:0000256" key="3">
    <source>
        <dbReference type="ARBA" id="ARBA00023180"/>
    </source>
</evidence>
<dbReference type="InterPro" id="IPR050780">
    <property type="entry name" value="Mucin_vWF_Thrombospondin_sf"/>
</dbReference>
<keyword evidence="1" id="KW-0677">Repeat</keyword>
<evidence type="ECO:0000256" key="2">
    <source>
        <dbReference type="ARBA" id="ARBA00023157"/>
    </source>
</evidence>
<dbReference type="Ensembl" id="ENSORLT00000042712.1">
    <property type="protein sequence ID" value="ENSORLP00000043629.1"/>
    <property type="gene ID" value="ENSORLG00000018665.2"/>
</dbReference>
<dbReference type="GO" id="GO:0005615">
    <property type="term" value="C:extracellular space"/>
    <property type="evidence" value="ECO:0000318"/>
    <property type="project" value="GO_Central"/>
</dbReference>
<accession>A0A3B3IIH4</accession>
<evidence type="ECO:0000313" key="6">
    <source>
        <dbReference type="Ensembl" id="ENSORLP00000043629.1"/>
    </source>
</evidence>
<evidence type="ECO:0000313" key="7">
    <source>
        <dbReference type="Proteomes" id="UP000001038"/>
    </source>
</evidence>
<reference evidence="6 7" key="1">
    <citation type="journal article" date="2007" name="Nature">
        <title>The medaka draft genome and insights into vertebrate genome evolution.</title>
        <authorList>
            <person name="Kasahara M."/>
            <person name="Naruse K."/>
            <person name="Sasaki S."/>
            <person name="Nakatani Y."/>
            <person name="Qu W."/>
            <person name="Ahsan B."/>
            <person name="Yamada T."/>
            <person name="Nagayasu Y."/>
            <person name="Doi K."/>
            <person name="Kasai Y."/>
            <person name="Jindo T."/>
            <person name="Kobayashi D."/>
            <person name="Shimada A."/>
            <person name="Toyoda A."/>
            <person name="Kuroki Y."/>
            <person name="Fujiyama A."/>
            <person name="Sasaki T."/>
            <person name="Shimizu A."/>
            <person name="Asakawa S."/>
            <person name="Shimizu N."/>
            <person name="Hashimoto S."/>
            <person name="Yang J."/>
            <person name="Lee Y."/>
            <person name="Matsushima K."/>
            <person name="Sugano S."/>
            <person name="Sakaizumi M."/>
            <person name="Narita T."/>
            <person name="Ohishi K."/>
            <person name="Haga S."/>
            <person name="Ohta F."/>
            <person name="Nomoto H."/>
            <person name="Nogata K."/>
            <person name="Morishita T."/>
            <person name="Endo T."/>
            <person name="Shin-I T."/>
            <person name="Takeda H."/>
            <person name="Morishita S."/>
            <person name="Kohara Y."/>
        </authorList>
    </citation>
    <scope>NUCLEOTIDE SEQUENCE [LARGE SCALE GENOMIC DNA]</scope>
    <source>
        <strain evidence="6 7">Hd-rR</strain>
    </source>
</reference>
<proteinExistence type="predicted"/>
<protein>
    <recommendedName>
        <fullName evidence="5">VWFD domain-containing protein</fullName>
    </recommendedName>
</protein>
<dbReference type="PANTHER" id="PTHR11339">
    <property type="entry name" value="EXTRACELLULAR MATRIX GLYCOPROTEIN RELATED"/>
    <property type="match status" value="1"/>
</dbReference>